<accession>A0A7S4PTF4</accession>
<dbReference type="AlphaFoldDB" id="A0A7S4PTF4"/>
<dbReference type="EMBL" id="HBNR01002463">
    <property type="protein sequence ID" value="CAE4562104.1"/>
    <property type="molecule type" value="Transcribed_RNA"/>
</dbReference>
<dbReference type="InterPro" id="IPR051834">
    <property type="entry name" value="RING_finger_E3_ligase"/>
</dbReference>
<evidence type="ECO:0000256" key="1">
    <source>
        <dbReference type="ARBA" id="ARBA00022723"/>
    </source>
</evidence>
<dbReference type="PROSITE" id="PS50089">
    <property type="entry name" value="ZF_RING_2"/>
    <property type="match status" value="1"/>
</dbReference>
<dbReference type="GO" id="GO:0061630">
    <property type="term" value="F:ubiquitin protein ligase activity"/>
    <property type="evidence" value="ECO:0007669"/>
    <property type="project" value="TreeGrafter"/>
</dbReference>
<gene>
    <name evidence="6" type="ORF">AMON00008_LOCUS1723</name>
</gene>
<dbReference type="PANTHER" id="PTHR45931">
    <property type="entry name" value="SI:CH211-59O9.10"/>
    <property type="match status" value="1"/>
</dbReference>
<organism evidence="6">
    <name type="scientific">Alexandrium monilatum</name>
    <dbReference type="NCBI Taxonomy" id="311494"/>
    <lineage>
        <taxon>Eukaryota</taxon>
        <taxon>Sar</taxon>
        <taxon>Alveolata</taxon>
        <taxon>Dinophyceae</taxon>
        <taxon>Gonyaulacales</taxon>
        <taxon>Pyrocystaceae</taxon>
        <taxon>Alexandrium</taxon>
    </lineage>
</organism>
<feature type="domain" description="RING-type" evidence="5">
    <location>
        <begin position="73"/>
        <end position="116"/>
    </location>
</feature>
<dbReference type="SMART" id="SM00184">
    <property type="entry name" value="RING"/>
    <property type="match status" value="1"/>
</dbReference>
<protein>
    <recommendedName>
        <fullName evidence="5">RING-type domain-containing protein</fullName>
    </recommendedName>
</protein>
<dbReference type="Pfam" id="PF13639">
    <property type="entry name" value="zf-RING_2"/>
    <property type="match status" value="1"/>
</dbReference>
<evidence type="ECO:0000256" key="4">
    <source>
        <dbReference type="PROSITE-ProRule" id="PRU00175"/>
    </source>
</evidence>
<evidence type="ECO:0000256" key="3">
    <source>
        <dbReference type="ARBA" id="ARBA00022833"/>
    </source>
</evidence>
<dbReference type="InterPro" id="IPR001841">
    <property type="entry name" value="Znf_RING"/>
</dbReference>
<evidence type="ECO:0000256" key="2">
    <source>
        <dbReference type="ARBA" id="ARBA00022771"/>
    </source>
</evidence>
<evidence type="ECO:0000313" key="6">
    <source>
        <dbReference type="EMBL" id="CAE4562104.1"/>
    </source>
</evidence>
<dbReference type="InterPro" id="IPR013083">
    <property type="entry name" value="Znf_RING/FYVE/PHD"/>
</dbReference>
<dbReference type="GO" id="GO:0006511">
    <property type="term" value="P:ubiquitin-dependent protein catabolic process"/>
    <property type="evidence" value="ECO:0007669"/>
    <property type="project" value="TreeGrafter"/>
</dbReference>
<dbReference type="SUPFAM" id="SSF57850">
    <property type="entry name" value="RING/U-box"/>
    <property type="match status" value="1"/>
</dbReference>
<keyword evidence="1" id="KW-0479">Metal-binding</keyword>
<keyword evidence="2 4" id="KW-0863">Zinc-finger</keyword>
<dbReference type="PANTHER" id="PTHR45931:SF3">
    <property type="entry name" value="RING ZINC FINGER-CONTAINING PROTEIN"/>
    <property type="match status" value="1"/>
</dbReference>
<dbReference type="UniPathway" id="UPA00143"/>
<dbReference type="GO" id="GO:0005634">
    <property type="term" value="C:nucleus"/>
    <property type="evidence" value="ECO:0007669"/>
    <property type="project" value="TreeGrafter"/>
</dbReference>
<sequence length="137" mass="14645">MLSAARARGRNASLDAPVGRGATTAAEAHLATAAATVRDLAQMYSSAELGEPIPIPLAVWQAFPAAPPRAGECSVCLQGLDDGAPLKRLPCEGAHVFHERCLRQWFERQPTCPTCRFDCRPGQHRGRSRFSAGALPP</sequence>
<proteinExistence type="predicted"/>
<dbReference type="GO" id="GO:0008270">
    <property type="term" value="F:zinc ion binding"/>
    <property type="evidence" value="ECO:0007669"/>
    <property type="project" value="UniProtKB-KW"/>
</dbReference>
<reference evidence="6" key="1">
    <citation type="submission" date="2021-01" db="EMBL/GenBank/DDBJ databases">
        <authorList>
            <person name="Corre E."/>
            <person name="Pelletier E."/>
            <person name="Niang G."/>
            <person name="Scheremetjew M."/>
            <person name="Finn R."/>
            <person name="Kale V."/>
            <person name="Holt S."/>
            <person name="Cochrane G."/>
            <person name="Meng A."/>
            <person name="Brown T."/>
            <person name="Cohen L."/>
        </authorList>
    </citation>
    <scope>NUCLEOTIDE SEQUENCE</scope>
    <source>
        <strain evidence="6">CCMP3105</strain>
    </source>
</reference>
<dbReference type="GO" id="GO:0016567">
    <property type="term" value="P:protein ubiquitination"/>
    <property type="evidence" value="ECO:0007669"/>
    <property type="project" value="UniProtKB-UniPathway"/>
</dbReference>
<dbReference type="Gene3D" id="3.30.40.10">
    <property type="entry name" value="Zinc/RING finger domain, C3HC4 (zinc finger)"/>
    <property type="match status" value="1"/>
</dbReference>
<name>A0A7S4PTF4_9DINO</name>
<keyword evidence="3" id="KW-0862">Zinc</keyword>
<evidence type="ECO:0000259" key="5">
    <source>
        <dbReference type="PROSITE" id="PS50089"/>
    </source>
</evidence>